<name>A0AA88B0K0_FICCA</name>
<dbReference type="Proteomes" id="UP001187192">
    <property type="component" value="Unassembled WGS sequence"/>
</dbReference>
<evidence type="ECO:0000313" key="2">
    <source>
        <dbReference type="EMBL" id="GMN55026.1"/>
    </source>
</evidence>
<evidence type="ECO:0000313" key="3">
    <source>
        <dbReference type="Proteomes" id="UP001187192"/>
    </source>
</evidence>
<dbReference type="PANTHER" id="PTHR48258">
    <property type="entry name" value="DUF4218 DOMAIN-CONTAINING PROTEIN-RELATED"/>
    <property type="match status" value="1"/>
</dbReference>
<organism evidence="2 3">
    <name type="scientific">Ficus carica</name>
    <name type="common">Common fig</name>
    <dbReference type="NCBI Taxonomy" id="3494"/>
    <lineage>
        <taxon>Eukaryota</taxon>
        <taxon>Viridiplantae</taxon>
        <taxon>Streptophyta</taxon>
        <taxon>Embryophyta</taxon>
        <taxon>Tracheophyta</taxon>
        <taxon>Spermatophyta</taxon>
        <taxon>Magnoliopsida</taxon>
        <taxon>eudicotyledons</taxon>
        <taxon>Gunneridae</taxon>
        <taxon>Pentapetalae</taxon>
        <taxon>rosids</taxon>
        <taxon>fabids</taxon>
        <taxon>Rosales</taxon>
        <taxon>Moraceae</taxon>
        <taxon>Ficeae</taxon>
        <taxon>Ficus</taxon>
    </lineage>
</organism>
<dbReference type="EMBL" id="BTGU01000054">
    <property type="protein sequence ID" value="GMN55026.1"/>
    <property type="molecule type" value="Genomic_DNA"/>
</dbReference>
<proteinExistence type="predicted"/>
<feature type="compositionally biased region" description="Polar residues" evidence="1">
    <location>
        <begin position="130"/>
        <end position="153"/>
    </location>
</feature>
<sequence>MEPFFQVHMAEIRAANPRKGRSEKWIQDEQNQTFREWIRKYLHTKLGVSQDVLKLSRDLSSIVTRYTSYLVNGNSFYTRDRDKKHPVQNSGVTLRHSRGFLHSPMPSSTNDACFRTFPVSLADHNPLSTIRSRGGSVNPNSSWKITKNNSSRFNADEEREQKATFLKRVHVVRTGGERIQVSFDSKGQPIGKEGDELQSWIGVLAREHIPIWIADFRSSDLEPRKE</sequence>
<keyword evidence="3" id="KW-1185">Reference proteome</keyword>
<gene>
    <name evidence="2" type="ORF">TIFTF001_024152</name>
</gene>
<evidence type="ECO:0000256" key="1">
    <source>
        <dbReference type="SAM" id="MobiDB-lite"/>
    </source>
</evidence>
<feature type="region of interest" description="Disordered" evidence="1">
    <location>
        <begin position="130"/>
        <end position="157"/>
    </location>
</feature>
<dbReference type="AlphaFoldDB" id="A0AA88B0K0"/>
<reference evidence="2" key="1">
    <citation type="submission" date="2023-07" db="EMBL/GenBank/DDBJ databases">
        <title>draft genome sequence of fig (Ficus carica).</title>
        <authorList>
            <person name="Takahashi T."/>
            <person name="Nishimura K."/>
        </authorList>
    </citation>
    <scope>NUCLEOTIDE SEQUENCE</scope>
</reference>
<protein>
    <submittedName>
        <fullName evidence="2">Uncharacterized protein</fullName>
    </submittedName>
</protein>
<comment type="caution">
    <text evidence="2">The sequence shown here is derived from an EMBL/GenBank/DDBJ whole genome shotgun (WGS) entry which is preliminary data.</text>
</comment>
<accession>A0AA88B0K0</accession>